<protein>
    <submittedName>
        <fullName evidence="3">Uncharacterized protein</fullName>
    </submittedName>
</protein>
<dbReference type="InterPro" id="IPR021848">
    <property type="entry name" value="HODM_asu-like"/>
</dbReference>
<sequence length="295" mass="32727">MLADTAPSLRNLFPNALSLLSLSILLPLFLHLLWRLLLNPQNPKPSTQAHPEGKPTARKKSQSSFYGTPTTTPLNFTNVAPFPTSPSSSSSSPHVSTEPDRWYRDRTLISAPDRVYTPTMALRTCPFDDWLRVDTNYPARMTHKRNVLDAYGWKQVGGAMACRPEAEAAVRELLGYLGEYLLRRFPGVWVSGDDGDGGGRWLRSLVTGERFELVEPWGGLHPLEVVARVTEEDLAVLVPGKGGGGEDEEAEYVLKAAVSAFPAGFDIQEKMDQPLTTIHEPVPTYKEKLKRAMNK</sequence>
<proteinExistence type="predicted"/>
<evidence type="ECO:0000256" key="1">
    <source>
        <dbReference type="SAM" id="MobiDB-lite"/>
    </source>
</evidence>
<name>A0A5N5DT06_9PEZI</name>
<dbReference type="EMBL" id="VCHE01000001">
    <property type="protein sequence ID" value="KAB2581156.1"/>
    <property type="molecule type" value="Genomic_DNA"/>
</dbReference>
<dbReference type="Pfam" id="PF11927">
    <property type="entry name" value="HODM_asu-like"/>
    <property type="match status" value="1"/>
</dbReference>
<feature type="region of interest" description="Disordered" evidence="1">
    <location>
        <begin position="43"/>
        <end position="99"/>
    </location>
</feature>
<keyword evidence="2" id="KW-0812">Transmembrane</keyword>
<evidence type="ECO:0000313" key="3">
    <source>
        <dbReference type="EMBL" id="KAB2581156.1"/>
    </source>
</evidence>
<keyword evidence="2" id="KW-1133">Transmembrane helix</keyword>
<comment type="caution">
    <text evidence="3">The sequence shown here is derived from an EMBL/GenBank/DDBJ whole genome shotgun (WGS) entry which is preliminary data.</text>
</comment>
<feature type="transmembrane region" description="Helical" evidence="2">
    <location>
        <begin position="12"/>
        <end position="34"/>
    </location>
</feature>
<gene>
    <name evidence="3" type="ORF">DBV05_g367</name>
</gene>
<keyword evidence="2" id="KW-0472">Membrane</keyword>
<evidence type="ECO:0000256" key="2">
    <source>
        <dbReference type="SAM" id="Phobius"/>
    </source>
</evidence>
<organism evidence="3 4">
    <name type="scientific">Lasiodiplodia theobromae</name>
    <dbReference type="NCBI Taxonomy" id="45133"/>
    <lineage>
        <taxon>Eukaryota</taxon>
        <taxon>Fungi</taxon>
        <taxon>Dikarya</taxon>
        <taxon>Ascomycota</taxon>
        <taxon>Pezizomycotina</taxon>
        <taxon>Dothideomycetes</taxon>
        <taxon>Dothideomycetes incertae sedis</taxon>
        <taxon>Botryosphaeriales</taxon>
        <taxon>Botryosphaeriaceae</taxon>
        <taxon>Lasiodiplodia</taxon>
    </lineage>
</organism>
<accession>A0A5N5DT06</accession>
<keyword evidence="4" id="KW-1185">Reference proteome</keyword>
<dbReference type="Proteomes" id="UP000325902">
    <property type="component" value="Unassembled WGS sequence"/>
</dbReference>
<reference evidence="3 4" key="1">
    <citation type="journal article" date="2019" name="Sci. Rep.">
        <title>A multi-omics analysis of the grapevine pathogen Lasiodiplodia theobromae reveals that temperature affects the expression of virulence- and pathogenicity-related genes.</title>
        <authorList>
            <person name="Felix C."/>
            <person name="Meneses R."/>
            <person name="Goncalves M.F.M."/>
            <person name="Tilleman L."/>
            <person name="Duarte A.S."/>
            <person name="Jorrin-Novo J.V."/>
            <person name="Van de Peer Y."/>
            <person name="Deforce D."/>
            <person name="Van Nieuwerburgh F."/>
            <person name="Esteves A.C."/>
            <person name="Alves A."/>
        </authorList>
    </citation>
    <scope>NUCLEOTIDE SEQUENCE [LARGE SCALE GENOMIC DNA]</scope>
    <source>
        <strain evidence="3 4">LA-SOL3</strain>
    </source>
</reference>
<feature type="compositionally biased region" description="Polar residues" evidence="1">
    <location>
        <begin position="62"/>
        <end position="78"/>
    </location>
</feature>
<dbReference type="AlphaFoldDB" id="A0A5N5DT06"/>
<evidence type="ECO:0000313" key="4">
    <source>
        <dbReference type="Proteomes" id="UP000325902"/>
    </source>
</evidence>
<dbReference type="OrthoDB" id="5043642at2759"/>